<accession>A0A834IKF3</accession>
<evidence type="ECO:0000313" key="9">
    <source>
        <dbReference type="EMBL" id="KAF7282609.1"/>
    </source>
</evidence>
<comment type="subcellular location">
    <subcellularLocation>
        <location evidence="1">Nucleus</location>
    </subcellularLocation>
</comment>
<dbReference type="InterPro" id="IPR052115">
    <property type="entry name" value="NEXT_complex_subunit_ZCCHC8"/>
</dbReference>
<dbReference type="OrthoDB" id="8026949at2759"/>
<keyword evidence="4" id="KW-0862">Zinc</keyword>
<keyword evidence="5" id="KW-0539">Nucleus</keyword>
<evidence type="ECO:0000259" key="8">
    <source>
        <dbReference type="SMART" id="SM00581"/>
    </source>
</evidence>
<evidence type="ECO:0000256" key="4">
    <source>
        <dbReference type="ARBA" id="ARBA00022833"/>
    </source>
</evidence>
<dbReference type="SMART" id="SM00581">
    <property type="entry name" value="PSP"/>
    <property type="match status" value="1"/>
</dbReference>
<keyword evidence="3" id="KW-0863">Zinc-finger</keyword>
<organism evidence="9 10">
    <name type="scientific">Rhynchophorus ferrugineus</name>
    <name type="common">Red palm weevil</name>
    <name type="synonym">Curculio ferrugineus</name>
    <dbReference type="NCBI Taxonomy" id="354439"/>
    <lineage>
        <taxon>Eukaryota</taxon>
        <taxon>Metazoa</taxon>
        <taxon>Ecdysozoa</taxon>
        <taxon>Arthropoda</taxon>
        <taxon>Hexapoda</taxon>
        <taxon>Insecta</taxon>
        <taxon>Pterygota</taxon>
        <taxon>Neoptera</taxon>
        <taxon>Endopterygota</taxon>
        <taxon>Coleoptera</taxon>
        <taxon>Polyphaga</taxon>
        <taxon>Cucujiformia</taxon>
        <taxon>Curculionidae</taxon>
        <taxon>Dryophthorinae</taxon>
        <taxon>Rhynchophorus</taxon>
    </lineage>
</organism>
<feature type="compositionally biased region" description="Basic and acidic residues" evidence="7">
    <location>
        <begin position="20"/>
        <end position="37"/>
    </location>
</feature>
<dbReference type="Proteomes" id="UP000625711">
    <property type="component" value="Unassembled WGS sequence"/>
</dbReference>
<dbReference type="GO" id="GO:0071013">
    <property type="term" value="C:catalytic step 2 spliceosome"/>
    <property type="evidence" value="ECO:0007669"/>
    <property type="project" value="TreeGrafter"/>
</dbReference>
<dbReference type="InterPro" id="IPR006568">
    <property type="entry name" value="PSP_pro-rich"/>
</dbReference>
<evidence type="ECO:0000256" key="3">
    <source>
        <dbReference type="ARBA" id="ARBA00022771"/>
    </source>
</evidence>
<evidence type="ECO:0000256" key="6">
    <source>
        <dbReference type="SAM" id="Coils"/>
    </source>
</evidence>
<keyword evidence="2" id="KW-0479">Metal-binding</keyword>
<dbReference type="GO" id="GO:0003723">
    <property type="term" value="F:RNA binding"/>
    <property type="evidence" value="ECO:0007669"/>
    <property type="project" value="TreeGrafter"/>
</dbReference>
<dbReference type="PANTHER" id="PTHR13316:SF0">
    <property type="entry name" value="ZINC FINGER CCHC DOMAIN-CONTAINING PROTEIN 8"/>
    <property type="match status" value="1"/>
</dbReference>
<dbReference type="PANTHER" id="PTHR13316">
    <property type="entry name" value="ZINC FINGER, CCHC DOMAIN CONTAINING 8"/>
    <property type="match status" value="1"/>
</dbReference>
<sequence>MESPGQQNKRKTYNSDIFEVSEKDLSPEPEEKIENEPGYKILKSTEVDVVNSRQKNEHNLEDCHNISGELDKSNEINIIVPDQELGDETDKTLESSKTVFEDSQVEGLEDGEVNDSIQNNKNVEATPCISIRFADKATAEIYKHEFCKFIQTFVEFEISLENDTTVNILKNPTLNPSEWVVLDNTIDILGNNKSNEEVVDHVAVETSCSRKQKKKKKTELFTVDTTSQSNYNENRLKYSTKFVINDSVDEKNGISVLQTICFNCKKQHSLIDCPEPKNYLKISINRQKFNAKTKVARYHLETDQKYGHLKPGKISPELRKALGLKKNQIPSYVYAMREKGYPPGWLEEAKFIESELNMFDIDGNSVKNTVKSKTRGLDPEKVVDYPGFNVPFEKGYKDEYDFYNVPPYSEDYSKENMLRYFEQNCMEKDLVDLEQEKESILAELQKSNDVTPWDFEGANDSNSVSDDNVKVQSIEPDINIKEIHDNNKEDEDGNNLNGGASEEAPNKFISFVGVNNTVKTIKDSTYGTPILKSSSPYNKLPRLENFTKGVSAVIDFENLPNSTGKYEQMYKVLQKVRDKLKVNDKM</sequence>
<evidence type="ECO:0000256" key="7">
    <source>
        <dbReference type="SAM" id="MobiDB-lite"/>
    </source>
</evidence>
<dbReference type="EMBL" id="JAACXV010000164">
    <property type="protein sequence ID" value="KAF7282609.1"/>
    <property type="molecule type" value="Genomic_DNA"/>
</dbReference>
<protein>
    <recommendedName>
        <fullName evidence="8">PSP proline-rich domain-containing protein</fullName>
    </recommendedName>
</protein>
<gene>
    <name evidence="9" type="ORF">GWI33_002328</name>
</gene>
<dbReference type="Pfam" id="PF04046">
    <property type="entry name" value="PSP"/>
    <property type="match status" value="1"/>
</dbReference>
<feature type="region of interest" description="Disordered" evidence="7">
    <location>
        <begin position="482"/>
        <end position="502"/>
    </location>
</feature>
<keyword evidence="6" id="KW-0175">Coiled coil</keyword>
<dbReference type="GO" id="GO:0008270">
    <property type="term" value="F:zinc ion binding"/>
    <property type="evidence" value="ECO:0007669"/>
    <property type="project" value="UniProtKB-KW"/>
</dbReference>
<evidence type="ECO:0000256" key="5">
    <source>
        <dbReference type="ARBA" id="ARBA00023242"/>
    </source>
</evidence>
<dbReference type="AlphaFoldDB" id="A0A834IKF3"/>
<name>A0A834IKF3_RHYFE</name>
<feature type="coiled-coil region" evidence="6">
    <location>
        <begin position="423"/>
        <end position="450"/>
    </location>
</feature>
<proteinExistence type="predicted"/>
<keyword evidence="10" id="KW-1185">Reference proteome</keyword>
<evidence type="ECO:0000256" key="1">
    <source>
        <dbReference type="ARBA" id="ARBA00004123"/>
    </source>
</evidence>
<reference evidence="9" key="1">
    <citation type="submission" date="2020-08" db="EMBL/GenBank/DDBJ databases">
        <title>Genome sequencing and assembly of the red palm weevil Rhynchophorus ferrugineus.</title>
        <authorList>
            <person name="Dias G.B."/>
            <person name="Bergman C.M."/>
            <person name="Manee M."/>
        </authorList>
    </citation>
    <scope>NUCLEOTIDE SEQUENCE</scope>
    <source>
        <strain evidence="9">AA-2017</strain>
        <tissue evidence="9">Whole larva</tissue>
    </source>
</reference>
<feature type="region of interest" description="Disordered" evidence="7">
    <location>
        <begin position="1"/>
        <end position="37"/>
    </location>
</feature>
<evidence type="ECO:0000256" key="2">
    <source>
        <dbReference type="ARBA" id="ARBA00022723"/>
    </source>
</evidence>
<feature type="domain" description="PSP proline-rich" evidence="8">
    <location>
        <begin position="306"/>
        <end position="358"/>
    </location>
</feature>
<comment type="caution">
    <text evidence="9">The sequence shown here is derived from an EMBL/GenBank/DDBJ whole genome shotgun (WGS) entry which is preliminary data.</text>
</comment>
<evidence type="ECO:0000313" key="10">
    <source>
        <dbReference type="Proteomes" id="UP000625711"/>
    </source>
</evidence>